<feature type="transmembrane region" description="Helical" evidence="7">
    <location>
        <begin position="258"/>
        <end position="286"/>
    </location>
</feature>
<comment type="similarity">
    <text evidence="2">Belongs to the peptidase M50B family.</text>
</comment>
<dbReference type="PANTHER" id="PTHR39188:SF3">
    <property type="entry name" value="STAGE IV SPORULATION PROTEIN FB"/>
    <property type="match status" value="1"/>
</dbReference>
<dbReference type="EMBL" id="QFQP01000012">
    <property type="protein sequence ID" value="PZR12301.1"/>
    <property type="molecule type" value="Genomic_DNA"/>
</dbReference>
<keyword evidence="5" id="KW-0862">Zinc</keyword>
<feature type="transmembrane region" description="Helical" evidence="7">
    <location>
        <begin position="95"/>
        <end position="116"/>
    </location>
</feature>
<keyword evidence="4" id="KW-0378">Hydrolase</keyword>
<dbReference type="PANTHER" id="PTHR39188">
    <property type="entry name" value="MEMBRANE-ASSOCIATED ZINC METALLOPROTEASE M50B"/>
    <property type="match status" value="1"/>
</dbReference>
<evidence type="ECO:0000256" key="3">
    <source>
        <dbReference type="ARBA" id="ARBA00022670"/>
    </source>
</evidence>
<dbReference type="GO" id="GO:0006508">
    <property type="term" value="P:proteolysis"/>
    <property type="evidence" value="ECO:0007669"/>
    <property type="project" value="UniProtKB-KW"/>
</dbReference>
<dbReference type="Proteomes" id="UP000249061">
    <property type="component" value="Unassembled WGS sequence"/>
</dbReference>
<evidence type="ECO:0008006" key="10">
    <source>
        <dbReference type="Google" id="ProtNLM"/>
    </source>
</evidence>
<feature type="transmembrane region" description="Helical" evidence="7">
    <location>
        <begin position="202"/>
        <end position="229"/>
    </location>
</feature>
<feature type="transmembrane region" description="Helical" evidence="7">
    <location>
        <begin position="301"/>
        <end position="323"/>
    </location>
</feature>
<keyword evidence="6" id="KW-0482">Metalloprotease</keyword>
<evidence type="ECO:0000256" key="6">
    <source>
        <dbReference type="ARBA" id="ARBA00023049"/>
    </source>
</evidence>
<keyword evidence="7" id="KW-0812">Transmembrane</keyword>
<proteinExistence type="inferred from homology"/>
<evidence type="ECO:0000256" key="1">
    <source>
        <dbReference type="ARBA" id="ARBA00001947"/>
    </source>
</evidence>
<reference evidence="8 9" key="1">
    <citation type="submission" date="2017-08" db="EMBL/GenBank/DDBJ databases">
        <title>Infants hospitalized years apart are colonized by the same room-sourced microbial strains.</title>
        <authorList>
            <person name="Brooks B."/>
            <person name="Olm M.R."/>
            <person name="Firek B.A."/>
            <person name="Baker R."/>
            <person name="Thomas B.C."/>
            <person name="Morowitz M.J."/>
            <person name="Banfield J.F."/>
        </authorList>
    </citation>
    <scope>NUCLEOTIDE SEQUENCE [LARGE SCALE GENOMIC DNA]</scope>
    <source>
        <strain evidence="8">S2_003_000_R2_14</strain>
    </source>
</reference>
<evidence type="ECO:0000313" key="9">
    <source>
        <dbReference type="Proteomes" id="UP000249061"/>
    </source>
</evidence>
<organism evidence="8 9">
    <name type="scientific">Archangium gephyra</name>
    <dbReference type="NCBI Taxonomy" id="48"/>
    <lineage>
        <taxon>Bacteria</taxon>
        <taxon>Pseudomonadati</taxon>
        <taxon>Myxococcota</taxon>
        <taxon>Myxococcia</taxon>
        <taxon>Myxococcales</taxon>
        <taxon>Cystobacterineae</taxon>
        <taxon>Archangiaceae</taxon>
        <taxon>Archangium</taxon>
    </lineage>
</organism>
<evidence type="ECO:0000256" key="7">
    <source>
        <dbReference type="SAM" id="Phobius"/>
    </source>
</evidence>
<dbReference type="CDD" id="cd06160">
    <property type="entry name" value="S2P-M50_like_2"/>
    <property type="match status" value="1"/>
</dbReference>
<gene>
    <name evidence="8" type="ORF">DI536_15470</name>
</gene>
<protein>
    <recommendedName>
        <fullName evidence="10">Site-2 protease family protein</fullName>
    </recommendedName>
</protein>
<keyword evidence="7" id="KW-1133">Transmembrane helix</keyword>
<keyword evidence="3" id="KW-0645">Protease</keyword>
<name>A0A2W5VPF1_9BACT</name>
<accession>A0A2W5VPF1</accession>
<evidence type="ECO:0000256" key="2">
    <source>
        <dbReference type="ARBA" id="ARBA00007931"/>
    </source>
</evidence>
<comment type="cofactor">
    <cofactor evidence="1">
        <name>Zn(2+)</name>
        <dbReference type="ChEBI" id="CHEBI:29105"/>
    </cofactor>
</comment>
<evidence type="ECO:0000313" key="8">
    <source>
        <dbReference type="EMBL" id="PZR12301.1"/>
    </source>
</evidence>
<feature type="transmembrane region" description="Helical" evidence="7">
    <location>
        <begin position="136"/>
        <end position="152"/>
    </location>
</feature>
<keyword evidence="7" id="KW-0472">Membrane</keyword>
<dbReference type="GO" id="GO:0008237">
    <property type="term" value="F:metallopeptidase activity"/>
    <property type="evidence" value="ECO:0007669"/>
    <property type="project" value="UniProtKB-KW"/>
</dbReference>
<evidence type="ECO:0000256" key="4">
    <source>
        <dbReference type="ARBA" id="ARBA00022801"/>
    </source>
</evidence>
<dbReference type="AlphaFoldDB" id="A0A2W5VPF1"/>
<sequence length="334" mass="35343">MNSWTCPRCGTTAPSHFVACPKCHALFHAETLTALQREADQLEQQSDIIGALGKLRAMVPLLPEQSTQAAAIRKHIAELEPKAGQKPERQQPGGLLAGIGAALIAVLTKGKFILLGLTKLPTMVSLLVSAAVFKDASHGFGFVLVLFLGIYLHEIGHLFGFRRYGIATTPPMFVPGFGAFVRGSHYPTSRSASGDVALAGPMWGGIAGVLMLVVGFALSLPWLAAAALFTAELNLLNLIPVSMLDGGRAVQSLSKTQALMLGIIVVVAGAFAASPMGLVVGAVLIARRWFKPPDGDDQPTLYRFMAVTLGLLALRFAANLLTASSHSQELLSRL</sequence>
<comment type="caution">
    <text evidence="8">The sequence shown here is derived from an EMBL/GenBank/DDBJ whole genome shotgun (WGS) entry which is preliminary data.</text>
</comment>
<evidence type="ECO:0000256" key="5">
    <source>
        <dbReference type="ARBA" id="ARBA00022833"/>
    </source>
</evidence>